<protein>
    <recommendedName>
        <fullName evidence="12">Structural maintenance of chromosomes protein 1</fullName>
    </recommendedName>
</protein>
<dbReference type="GO" id="GO:0007059">
    <property type="term" value="P:chromosome segregation"/>
    <property type="evidence" value="ECO:0007669"/>
    <property type="project" value="UniProtKB-ARBA"/>
</dbReference>
<evidence type="ECO:0000256" key="11">
    <source>
        <dbReference type="ARBA" id="ARBA00023306"/>
    </source>
</evidence>
<organism evidence="16 17">
    <name type="scientific">Caenorhabditis auriculariae</name>
    <dbReference type="NCBI Taxonomy" id="2777116"/>
    <lineage>
        <taxon>Eukaryota</taxon>
        <taxon>Metazoa</taxon>
        <taxon>Ecdysozoa</taxon>
        <taxon>Nematoda</taxon>
        <taxon>Chromadorea</taxon>
        <taxon>Rhabditida</taxon>
        <taxon>Rhabditina</taxon>
        <taxon>Rhabditomorpha</taxon>
        <taxon>Rhabditoidea</taxon>
        <taxon>Rhabditidae</taxon>
        <taxon>Peloderinae</taxon>
        <taxon>Caenorhabditis</taxon>
    </lineage>
</organism>
<evidence type="ECO:0000256" key="3">
    <source>
        <dbReference type="ARBA" id="ARBA00005597"/>
    </source>
</evidence>
<proteinExistence type="inferred from homology"/>
<feature type="region of interest" description="Disordered" evidence="14">
    <location>
        <begin position="400"/>
        <end position="427"/>
    </location>
</feature>
<dbReference type="OrthoDB" id="413649at2759"/>
<dbReference type="Pfam" id="PF02463">
    <property type="entry name" value="SMC_N"/>
    <property type="match status" value="1"/>
</dbReference>
<keyword evidence="7" id="KW-0498">Mitosis</keyword>
<evidence type="ECO:0000256" key="10">
    <source>
        <dbReference type="ARBA" id="ARBA00023242"/>
    </source>
</evidence>
<keyword evidence="8 13" id="KW-0175">Coiled coil</keyword>
<feature type="coiled-coil region" evidence="13">
    <location>
        <begin position="168"/>
        <end position="360"/>
    </location>
</feature>
<keyword evidence="5" id="KW-0132">Cell division</keyword>
<dbReference type="AlphaFoldDB" id="A0A8S1H6E7"/>
<dbReference type="PIRSF" id="PIRSF005719">
    <property type="entry name" value="SMC"/>
    <property type="match status" value="1"/>
</dbReference>
<dbReference type="GO" id="GO:0007062">
    <property type="term" value="P:sister chromatid cohesion"/>
    <property type="evidence" value="ECO:0007669"/>
    <property type="project" value="InterPro"/>
</dbReference>
<dbReference type="InterPro" id="IPR028468">
    <property type="entry name" value="Smc1_ABC"/>
</dbReference>
<dbReference type="FunFam" id="1.20.1060.20:FF:000001">
    <property type="entry name" value="Structural maintenance of chromosomes 1A"/>
    <property type="match status" value="1"/>
</dbReference>
<dbReference type="EMBL" id="CAJGYM010000024">
    <property type="protein sequence ID" value="CAD6191986.1"/>
    <property type="molecule type" value="Genomic_DNA"/>
</dbReference>
<feature type="region of interest" description="Disordered" evidence="14">
    <location>
        <begin position="957"/>
        <end position="990"/>
    </location>
</feature>
<feature type="compositionally biased region" description="Polar residues" evidence="14">
    <location>
        <begin position="968"/>
        <end position="981"/>
    </location>
</feature>
<evidence type="ECO:0000256" key="1">
    <source>
        <dbReference type="ARBA" id="ARBA00004123"/>
    </source>
</evidence>
<evidence type="ECO:0000256" key="12">
    <source>
        <dbReference type="ARBA" id="ARBA00069483"/>
    </source>
</evidence>
<evidence type="ECO:0000256" key="14">
    <source>
        <dbReference type="SAM" id="MobiDB-lite"/>
    </source>
</evidence>
<dbReference type="InterPro" id="IPR010935">
    <property type="entry name" value="SMC_hinge"/>
</dbReference>
<evidence type="ECO:0000313" key="17">
    <source>
        <dbReference type="Proteomes" id="UP000835052"/>
    </source>
</evidence>
<dbReference type="GO" id="GO:0005524">
    <property type="term" value="F:ATP binding"/>
    <property type="evidence" value="ECO:0007669"/>
    <property type="project" value="InterPro"/>
</dbReference>
<evidence type="ECO:0000256" key="2">
    <source>
        <dbReference type="ARBA" id="ARBA00004286"/>
    </source>
</evidence>
<dbReference type="GO" id="GO:0016887">
    <property type="term" value="F:ATP hydrolysis activity"/>
    <property type="evidence" value="ECO:0007669"/>
    <property type="project" value="InterPro"/>
</dbReference>
<dbReference type="GO" id="GO:0003677">
    <property type="term" value="F:DNA binding"/>
    <property type="evidence" value="ECO:0007669"/>
    <property type="project" value="TreeGrafter"/>
</dbReference>
<dbReference type="PANTHER" id="PTHR18937">
    <property type="entry name" value="STRUCTURAL MAINTENANCE OF CHROMOSOMES SMC FAMILY MEMBER"/>
    <property type="match status" value="1"/>
</dbReference>
<sequence length="1250" mass="143974">MGMLHKLELENFKSYKGKHTIGPFSKFTAIIGPNGSGKSNMMDAISFVLGEKTQSLRVKKLGDLIHGAPIGKPVAKGCSVSMEYHHDDGRKTLFTRAISSGASEFRLDGKVVTVQQYNQEMESINIFIKAKNFLVYQGAIESIAMKNPKERTALFEELSRSCEFQVDYERLKNEMTKAEDDTQQNMNKRRGIAQEKREAKMEKDEAEKYQQMKEEAASKQRIFYLHQIYHCERIMNEAKEQLAEQRKSIGNLEHNKSEEDQKVAKAQADLKKAQKEYHKLDRKINDKQKEMNIQRPKYVQIQAEVEHHKNKLETAKKVLTSAQALEEKNKQQTEVLEKQRREIEQKKADFEDEIATQTQQQELNLDDEQINEYHTLKRKALMESGRTEIELNAAQQILDTEKSNLAHEQRRQREHEGRAKNKEQDVERAKKQIEMLHAKIKENEETLEEKTKALKDTETQVIETKARAEKINRELNEVLRKLSEASGDTAEGERNQKRNEAIDNLRRVFPDRIYGRLVDLCQPSHKRFQLAITKVLQKHMMSIVCDTEETAKDAINYLKQQRLQPETFLPSDTLDVLPINEKLRDIKRPSGVKLVFDVINLNNQAARKALQYACGNSLVCEHQEDAKQLAYGGSGMPDRYKAVSMDGTLFQASGVMSGGSADLKQKAKKWDDKVVRGLRETRNKLQEDQNNLQKNRRKELEVEMQRSELTSINQRLATLRRDVKKMESETLERLQNELEAHRAEAEMIPPRIQDIEEKVKRDQETVQKLIEKNNAVADKVFHDFCLKIGIRNIREYEDRELKIHQEAQDRLREFENELDKLKNEIEYLRSEDRSKRVNAEREKAALLERELKDLRKKQKAEAAAINELETSLENEKVNHMERKEIVQKLELELTEVKKAAQVAAREVTAAEKAFLGLENLVARKQMERHSLLHTAKMNQIKLPLSSGSLAEVEAGDYDDDDDEVMDEPSTSAESQSLSQEQIQRESNIKLNYTSLPREYKEVEDEDNVKKLTDRLNKEISESQAHISRLNAPNMKANQRMEEVKEREAESTEELEAARRKAKKIRQQFEKIKTERYRRFQECFEPVSAKIDEIYKSLSRNQSAQAFLGAENMEEPYLEGIQYNCVAPGKRFRPMDNLSGGEKTVAALALLFAVHARNPSPFFVLDEIDAALDNTNIGKVASFICESAREEMQIIVISLKEEFYNKADSLIGIFPQPAACTTSGVLTFDLTAYKQTGLNETIQGESVVPTA</sequence>
<keyword evidence="4" id="KW-0158">Chromosome</keyword>
<dbReference type="InterPro" id="IPR024704">
    <property type="entry name" value="SMC"/>
</dbReference>
<dbReference type="GO" id="GO:0051301">
    <property type="term" value="P:cell division"/>
    <property type="evidence" value="ECO:0007669"/>
    <property type="project" value="UniProtKB-KW"/>
</dbReference>
<accession>A0A8S1H6E7</accession>
<evidence type="ECO:0000256" key="4">
    <source>
        <dbReference type="ARBA" id="ARBA00022454"/>
    </source>
</evidence>
<evidence type="ECO:0000256" key="8">
    <source>
        <dbReference type="ARBA" id="ARBA00023054"/>
    </source>
</evidence>
<feature type="domain" description="SMC hinge" evidence="15">
    <location>
        <begin position="511"/>
        <end position="630"/>
    </location>
</feature>
<dbReference type="SUPFAM" id="SSF75553">
    <property type="entry name" value="Smc hinge domain"/>
    <property type="match status" value="1"/>
</dbReference>
<dbReference type="PANTHER" id="PTHR18937:SF12">
    <property type="entry name" value="STRUCTURAL MAINTENANCE OF CHROMOSOMES PROTEIN"/>
    <property type="match status" value="1"/>
</dbReference>
<dbReference type="GO" id="GO:0006281">
    <property type="term" value="P:DNA repair"/>
    <property type="evidence" value="ECO:0007669"/>
    <property type="project" value="UniProtKB-KW"/>
</dbReference>
<comment type="subcellular location">
    <subcellularLocation>
        <location evidence="2">Chromosome</location>
    </subcellularLocation>
    <subcellularLocation>
        <location evidence="1">Nucleus</location>
    </subcellularLocation>
</comment>
<dbReference type="InterPro" id="IPR003395">
    <property type="entry name" value="RecF/RecN/SMC_N"/>
</dbReference>
<evidence type="ECO:0000256" key="6">
    <source>
        <dbReference type="ARBA" id="ARBA00022763"/>
    </source>
</evidence>
<dbReference type="InterPro" id="IPR027417">
    <property type="entry name" value="P-loop_NTPase"/>
</dbReference>
<dbReference type="SUPFAM" id="SSF52540">
    <property type="entry name" value="P-loop containing nucleoside triphosphate hydrolases"/>
    <property type="match status" value="1"/>
</dbReference>
<comment type="caution">
    <text evidence="16">The sequence shown here is derived from an EMBL/GenBank/DDBJ whole genome shotgun (WGS) entry which is preliminary data.</text>
</comment>
<keyword evidence="17" id="KW-1185">Reference proteome</keyword>
<dbReference type="CDD" id="cd03275">
    <property type="entry name" value="ABC_SMC1_euk"/>
    <property type="match status" value="2"/>
</dbReference>
<reference evidence="16" key="1">
    <citation type="submission" date="2020-10" db="EMBL/GenBank/DDBJ databases">
        <authorList>
            <person name="Kikuchi T."/>
        </authorList>
    </citation>
    <scope>NUCLEOTIDE SEQUENCE</scope>
    <source>
        <strain evidence="16">NKZ352</strain>
    </source>
</reference>
<feature type="coiled-coil region" evidence="13">
    <location>
        <begin position="797"/>
        <end position="906"/>
    </location>
</feature>
<feature type="coiled-coil region" evidence="13">
    <location>
        <begin position="675"/>
        <end position="772"/>
    </location>
</feature>
<feature type="compositionally biased region" description="Acidic residues" evidence="14">
    <location>
        <begin position="957"/>
        <end position="966"/>
    </location>
</feature>
<dbReference type="FunFam" id="3.40.50.300:FF:002923">
    <property type="entry name" value="Structural maintenance of chromosomes protein"/>
    <property type="match status" value="1"/>
</dbReference>
<keyword evidence="9" id="KW-0234">DNA repair</keyword>
<keyword evidence="10" id="KW-0539">Nucleus</keyword>
<evidence type="ECO:0000313" key="16">
    <source>
        <dbReference type="EMBL" id="CAD6191986.1"/>
    </source>
</evidence>
<evidence type="ECO:0000256" key="9">
    <source>
        <dbReference type="ARBA" id="ARBA00023204"/>
    </source>
</evidence>
<dbReference type="Gene3D" id="3.40.50.300">
    <property type="entry name" value="P-loop containing nucleotide triphosphate hydrolases"/>
    <property type="match status" value="2"/>
</dbReference>
<dbReference type="FunFam" id="3.40.50.300:FF:000564">
    <property type="entry name" value="Structural maintenance of chromosomes 1A"/>
    <property type="match status" value="1"/>
</dbReference>
<dbReference type="GO" id="GO:0008278">
    <property type="term" value="C:cohesin complex"/>
    <property type="evidence" value="ECO:0007669"/>
    <property type="project" value="InterPro"/>
</dbReference>
<gene>
    <name evidence="16" type="ORF">CAUJ_LOCUS7905</name>
</gene>
<dbReference type="GO" id="GO:0005634">
    <property type="term" value="C:nucleus"/>
    <property type="evidence" value="ECO:0007669"/>
    <property type="project" value="UniProtKB-SubCell"/>
</dbReference>
<dbReference type="Gene3D" id="1.20.1060.20">
    <property type="match status" value="1"/>
</dbReference>
<evidence type="ECO:0000256" key="5">
    <source>
        <dbReference type="ARBA" id="ARBA00022618"/>
    </source>
</evidence>
<keyword evidence="6" id="KW-0227">DNA damage</keyword>
<dbReference type="Pfam" id="PF06470">
    <property type="entry name" value="SMC_hinge"/>
    <property type="match status" value="1"/>
</dbReference>
<dbReference type="InterPro" id="IPR036277">
    <property type="entry name" value="SMC_hinge_sf"/>
</dbReference>
<evidence type="ECO:0000256" key="7">
    <source>
        <dbReference type="ARBA" id="ARBA00022776"/>
    </source>
</evidence>
<dbReference type="SMART" id="SM00968">
    <property type="entry name" value="SMC_hinge"/>
    <property type="match status" value="1"/>
</dbReference>
<keyword evidence="11" id="KW-0131">Cell cycle</keyword>
<name>A0A8S1H6E7_9PELO</name>
<evidence type="ECO:0000256" key="13">
    <source>
        <dbReference type="SAM" id="Coils"/>
    </source>
</evidence>
<feature type="coiled-coil region" evidence="13">
    <location>
        <begin position="1033"/>
        <end position="1074"/>
    </location>
</feature>
<evidence type="ECO:0000259" key="15">
    <source>
        <dbReference type="SMART" id="SM00968"/>
    </source>
</evidence>
<dbReference type="Gene3D" id="3.30.70.1620">
    <property type="match status" value="1"/>
</dbReference>
<comment type="similarity">
    <text evidence="3">Belongs to the SMC family. SMC1 subfamily.</text>
</comment>
<dbReference type="Proteomes" id="UP000835052">
    <property type="component" value="Unassembled WGS sequence"/>
</dbReference>